<keyword evidence="4 10" id="KW-0963">Cytoplasm</keyword>
<evidence type="ECO:0000256" key="1">
    <source>
        <dbReference type="ARBA" id="ARBA00004496"/>
    </source>
</evidence>
<evidence type="ECO:0000313" key="13">
    <source>
        <dbReference type="EMBL" id="PJE59755.1"/>
    </source>
</evidence>
<dbReference type="InterPro" id="IPR020751">
    <property type="entry name" value="aa-tRNA-synth_I_codon-bd_sub2"/>
</dbReference>
<dbReference type="GO" id="GO:0008270">
    <property type="term" value="F:zinc ion binding"/>
    <property type="evidence" value="ECO:0007669"/>
    <property type="project" value="InterPro"/>
</dbReference>
<dbReference type="GO" id="GO:0006424">
    <property type="term" value="P:glutamyl-tRNA aminoacylation"/>
    <property type="evidence" value="ECO:0007669"/>
    <property type="project" value="UniProtKB-UniRule"/>
</dbReference>
<organism evidence="13 14">
    <name type="scientific">Candidatus Portnoybacteria bacterium CG10_big_fil_rev_8_21_14_0_10_44_7</name>
    <dbReference type="NCBI Taxonomy" id="1974816"/>
    <lineage>
        <taxon>Bacteria</taxon>
        <taxon>Candidatus Portnoyibacteriota</taxon>
    </lineage>
</organism>
<dbReference type="InterPro" id="IPR020058">
    <property type="entry name" value="Glu/Gln-tRNA-synth_Ib_cat-dom"/>
</dbReference>
<evidence type="ECO:0000259" key="11">
    <source>
        <dbReference type="Pfam" id="PF00749"/>
    </source>
</evidence>
<evidence type="ECO:0000256" key="10">
    <source>
        <dbReference type="HAMAP-Rule" id="MF_00022"/>
    </source>
</evidence>
<comment type="function">
    <text evidence="10">Catalyzes the attachment of glutamate to tRNA(Glu) in a two-step reaction: glutamate is first activated by ATP to form Glu-AMP and then transferred to the acceptor end of tRNA(Glu).</text>
</comment>
<dbReference type="PANTHER" id="PTHR43311">
    <property type="entry name" value="GLUTAMATE--TRNA LIGASE"/>
    <property type="match status" value="1"/>
</dbReference>
<dbReference type="InterPro" id="IPR033910">
    <property type="entry name" value="GluRS_core"/>
</dbReference>
<evidence type="ECO:0000313" key="14">
    <source>
        <dbReference type="Proteomes" id="UP000231086"/>
    </source>
</evidence>
<evidence type="ECO:0000256" key="7">
    <source>
        <dbReference type="ARBA" id="ARBA00022840"/>
    </source>
</evidence>
<feature type="short sequence motif" description="'HIGH' region" evidence="10">
    <location>
        <begin position="11"/>
        <end position="21"/>
    </location>
</feature>
<proteinExistence type="inferred from homology"/>
<keyword evidence="8 10" id="KW-0648">Protein biosynthesis</keyword>
<dbReference type="PANTHER" id="PTHR43311:SF2">
    <property type="entry name" value="GLUTAMATE--TRNA LIGASE, MITOCHONDRIAL-RELATED"/>
    <property type="match status" value="1"/>
</dbReference>
<keyword evidence="7 10" id="KW-0067">ATP-binding</keyword>
<feature type="short sequence motif" description="'KMSKS' region" evidence="10">
    <location>
        <begin position="250"/>
        <end position="254"/>
    </location>
</feature>
<dbReference type="InterPro" id="IPR008925">
    <property type="entry name" value="aa_tRNA-synth_I_cd-bd_sf"/>
</dbReference>
<comment type="similarity">
    <text evidence="2 10">Belongs to the class-I aminoacyl-tRNA synthetase family. Glutamate--tRNA ligase type 1 subfamily.</text>
</comment>
<dbReference type="GO" id="GO:0000049">
    <property type="term" value="F:tRNA binding"/>
    <property type="evidence" value="ECO:0007669"/>
    <property type="project" value="InterPro"/>
</dbReference>
<reference evidence="14" key="1">
    <citation type="submission" date="2017-09" db="EMBL/GenBank/DDBJ databases">
        <title>Depth-based differentiation of microbial function through sediment-hosted aquifers and enrichment of novel symbionts in the deep terrestrial subsurface.</title>
        <authorList>
            <person name="Probst A.J."/>
            <person name="Ladd B."/>
            <person name="Jarett J.K."/>
            <person name="Geller-Mcgrath D.E."/>
            <person name="Sieber C.M.K."/>
            <person name="Emerson J.B."/>
            <person name="Anantharaman K."/>
            <person name="Thomas B.C."/>
            <person name="Malmstrom R."/>
            <person name="Stieglmeier M."/>
            <person name="Klingl A."/>
            <person name="Woyke T."/>
            <person name="Ryan C.M."/>
            <person name="Banfield J.F."/>
        </authorList>
    </citation>
    <scope>NUCLEOTIDE SEQUENCE [LARGE SCALE GENOMIC DNA]</scope>
</reference>
<dbReference type="PRINTS" id="PR00987">
    <property type="entry name" value="TRNASYNTHGLU"/>
</dbReference>
<comment type="subunit">
    <text evidence="3 10">Monomer.</text>
</comment>
<dbReference type="GO" id="GO:0005829">
    <property type="term" value="C:cytosol"/>
    <property type="evidence" value="ECO:0007669"/>
    <property type="project" value="TreeGrafter"/>
</dbReference>
<dbReference type="NCBIfam" id="TIGR00464">
    <property type="entry name" value="gltX_bact"/>
    <property type="match status" value="1"/>
</dbReference>
<dbReference type="EMBL" id="PFEA01000035">
    <property type="protein sequence ID" value="PJE59755.1"/>
    <property type="molecule type" value="Genomic_DNA"/>
</dbReference>
<name>A0A2M8KIM2_9BACT</name>
<gene>
    <name evidence="10" type="primary">gltX</name>
    <name evidence="13" type="ORF">COU85_01965</name>
</gene>
<dbReference type="PROSITE" id="PS00178">
    <property type="entry name" value="AA_TRNA_LIGASE_I"/>
    <property type="match status" value="1"/>
</dbReference>
<protein>
    <recommendedName>
        <fullName evidence="10">Glutamate--tRNA ligase</fullName>
        <ecNumber evidence="10">6.1.1.17</ecNumber>
    </recommendedName>
    <alternativeName>
        <fullName evidence="10">Glutamyl-tRNA synthetase</fullName>
        <shortName evidence="10">GluRS</shortName>
    </alternativeName>
</protein>
<keyword evidence="6 10" id="KW-0547">Nucleotide-binding</keyword>
<comment type="catalytic activity">
    <reaction evidence="10">
        <text>tRNA(Glu) + L-glutamate + ATP = L-glutamyl-tRNA(Glu) + AMP + diphosphate</text>
        <dbReference type="Rhea" id="RHEA:23540"/>
        <dbReference type="Rhea" id="RHEA-COMP:9663"/>
        <dbReference type="Rhea" id="RHEA-COMP:9680"/>
        <dbReference type="ChEBI" id="CHEBI:29985"/>
        <dbReference type="ChEBI" id="CHEBI:30616"/>
        <dbReference type="ChEBI" id="CHEBI:33019"/>
        <dbReference type="ChEBI" id="CHEBI:78442"/>
        <dbReference type="ChEBI" id="CHEBI:78520"/>
        <dbReference type="ChEBI" id="CHEBI:456215"/>
        <dbReference type="EC" id="6.1.1.17"/>
    </reaction>
</comment>
<dbReference type="Pfam" id="PF19269">
    <property type="entry name" value="Anticodon_2"/>
    <property type="match status" value="1"/>
</dbReference>
<dbReference type="InterPro" id="IPR001412">
    <property type="entry name" value="aa-tRNA-synth_I_CS"/>
</dbReference>
<dbReference type="Gene3D" id="3.40.50.620">
    <property type="entry name" value="HUPs"/>
    <property type="match status" value="1"/>
</dbReference>
<dbReference type="FunFam" id="3.40.50.620:FF:000007">
    <property type="entry name" value="Glutamate--tRNA ligase"/>
    <property type="match status" value="1"/>
</dbReference>
<feature type="domain" description="Aminoacyl-tRNA synthetase class I anticodon-binding" evidence="12">
    <location>
        <begin position="346"/>
        <end position="467"/>
    </location>
</feature>
<dbReference type="HAMAP" id="MF_00022">
    <property type="entry name" value="Glu_tRNA_synth_type1"/>
    <property type="match status" value="1"/>
</dbReference>
<evidence type="ECO:0000256" key="5">
    <source>
        <dbReference type="ARBA" id="ARBA00022598"/>
    </source>
</evidence>
<evidence type="ECO:0000256" key="4">
    <source>
        <dbReference type="ARBA" id="ARBA00022490"/>
    </source>
</evidence>
<dbReference type="AlphaFoldDB" id="A0A2M8KIM2"/>
<dbReference type="CDD" id="cd00808">
    <property type="entry name" value="GluRS_core"/>
    <property type="match status" value="1"/>
</dbReference>
<evidence type="ECO:0000256" key="8">
    <source>
        <dbReference type="ARBA" id="ARBA00022917"/>
    </source>
</evidence>
<dbReference type="EC" id="6.1.1.17" evidence="10"/>
<dbReference type="InterPro" id="IPR014729">
    <property type="entry name" value="Rossmann-like_a/b/a_fold"/>
</dbReference>
<evidence type="ECO:0000256" key="6">
    <source>
        <dbReference type="ARBA" id="ARBA00022741"/>
    </source>
</evidence>
<evidence type="ECO:0000256" key="9">
    <source>
        <dbReference type="ARBA" id="ARBA00023146"/>
    </source>
</evidence>
<keyword evidence="5 10" id="KW-0436">Ligase</keyword>
<dbReference type="InterPro" id="IPR049940">
    <property type="entry name" value="GluQ/Sye"/>
</dbReference>
<comment type="caution">
    <text evidence="13">The sequence shown here is derived from an EMBL/GenBank/DDBJ whole genome shotgun (WGS) entry which is preliminary data.</text>
</comment>
<dbReference type="Gene3D" id="1.10.10.350">
    <property type="match status" value="1"/>
</dbReference>
<sequence length="471" mass="53167">MPKKIRTRIAPSPTGNLHLGTARAALFNYLFAKQQGGAFILRIEDTDLKRSAKKFEQNIIDGFLWLGILWDEGPDPQKPEKYIGNLGPYRQTQRNYQPHIEKLLKEKKAFWCWHSKEELETEKQLQLKNKEPQRHLCAHFIDGQPQGNKEPGIIRLKNNGGQIKFGDLIRGKIEFDTSLLGDISIARDKQTPLYNLAVVIDDAEMEISHVIRGEDHISNTPKQILIYQALGLDIPKFAHLPLLLGPDRAKLSKRHGATSITEFRDQGYLPEALVNFMALLGWNPGDQREIFSLEQLTSEFSLAQVHKGGAVVNLDKLKSINSFYLKQKSPEDLRQEAGIPKNIPLKAVRLAQERATTLAETASLATAIIKESDYEQKLLLWKESTAPEIKKNLKVAYQILNALSEQSFATEELKAVLLPAAEKTGDRGAFLWPLRVALSGKKQSPPPFDLAEIWGKQKSLKKIKQAIDKLK</sequence>
<dbReference type="Proteomes" id="UP000231086">
    <property type="component" value="Unassembled WGS sequence"/>
</dbReference>
<dbReference type="InterPro" id="IPR004527">
    <property type="entry name" value="Glu-tRNA-ligase_bac/mito"/>
</dbReference>
<dbReference type="SUPFAM" id="SSF52374">
    <property type="entry name" value="Nucleotidylyl transferase"/>
    <property type="match status" value="1"/>
</dbReference>
<dbReference type="GO" id="GO:0005524">
    <property type="term" value="F:ATP binding"/>
    <property type="evidence" value="ECO:0007669"/>
    <property type="project" value="UniProtKB-UniRule"/>
</dbReference>
<keyword evidence="9 10" id="KW-0030">Aminoacyl-tRNA synthetase</keyword>
<evidence type="ECO:0000256" key="2">
    <source>
        <dbReference type="ARBA" id="ARBA00007894"/>
    </source>
</evidence>
<comment type="caution">
    <text evidence="10">Lacks conserved residue(s) required for the propagation of feature annotation.</text>
</comment>
<dbReference type="SUPFAM" id="SSF48163">
    <property type="entry name" value="An anticodon-binding domain of class I aminoacyl-tRNA synthetases"/>
    <property type="match status" value="1"/>
</dbReference>
<dbReference type="GO" id="GO:0004818">
    <property type="term" value="F:glutamate-tRNA ligase activity"/>
    <property type="evidence" value="ECO:0007669"/>
    <property type="project" value="UniProtKB-UniRule"/>
</dbReference>
<feature type="binding site" evidence="10">
    <location>
        <position position="253"/>
    </location>
    <ligand>
        <name>ATP</name>
        <dbReference type="ChEBI" id="CHEBI:30616"/>
    </ligand>
</feature>
<dbReference type="Pfam" id="PF00749">
    <property type="entry name" value="tRNA-synt_1c"/>
    <property type="match status" value="1"/>
</dbReference>
<evidence type="ECO:0000259" key="12">
    <source>
        <dbReference type="Pfam" id="PF19269"/>
    </source>
</evidence>
<dbReference type="InterPro" id="IPR045462">
    <property type="entry name" value="aa-tRNA-synth_I_cd-bd"/>
</dbReference>
<comment type="subcellular location">
    <subcellularLocation>
        <location evidence="1 10">Cytoplasm</location>
    </subcellularLocation>
</comment>
<dbReference type="InterPro" id="IPR000924">
    <property type="entry name" value="Glu/Gln-tRNA-synth"/>
</dbReference>
<evidence type="ECO:0000256" key="3">
    <source>
        <dbReference type="ARBA" id="ARBA00011245"/>
    </source>
</evidence>
<accession>A0A2M8KIM2</accession>
<feature type="domain" description="Glutamyl/glutaminyl-tRNA synthetase class Ib catalytic" evidence="11">
    <location>
        <begin position="4"/>
        <end position="318"/>
    </location>
</feature>